<dbReference type="PANTHER" id="PTHR45923:SF2">
    <property type="entry name" value="PROTEIN SEY1"/>
    <property type="match status" value="1"/>
</dbReference>
<dbReference type="InterPro" id="IPR027417">
    <property type="entry name" value="P-loop_NTPase"/>
</dbReference>
<dbReference type="PANTHER" id="PTHR45923">
    <property type="entry name" value="PROTEIN SEY1"/>
    <property type="match status" value="1"/>
</dbReference>
<dbReference type="EMBL" id="KZ992906">
    <property type="protein sequence ID" value="RKP06330.1"/>
    <property type="molecule type" value="Genomic_DNA"/>
</dbReference>
<name>A0A4P9XM51_9FUNG</name>
<dbReference type="Pfam" id="PF05879">
    <property type="entry name" value="RHD3_GTPase"/>
    <property type="match status" value="1"/>
</dbReference>
<sequence>MSTAKSVSGIGSPAAVNMMAGWIQMLGHDNCFAWGMQERANAKWCLDSWGADYHAVAIVGPRSSEKSMLMNDLFGTEFPVPGCYDAKPNPKDIRISKVCNANVLVMDAEVLHYSSPENDAATCNTAFVAATASALIIDLREDMIDEKCDAIMNLLRGIFSAHLEIFDRRHKTLLLFIVSDHTGREIPEDLYRKLVINMKLDWIELTKLRDVRRCSLEDCFDYELIALPSKHYPERFSAAVSQLYAL</sequence>
<evidence type="ECO:0000313" key="1">
    <source>
        <dbReference type="EMBL" id="RKP06330.1"/>
    </source>
</evidence>
<dbReference type="AlphaFoldDB" id="A0A4P9XM51"/>
<proteinExistence type="predicted"/>
<dbReference type="InterPro" id="IPR008803">
    <property type="entry name" value="RHD3/Sey1"/>
</dbReference>
<dbReference type="GO" id="GO:0005783">
    <property type="term" value="C:endoplasmic reticulum"/>
    <property type="evidence" value="ECO:0007669"/>
    <property type="project" value="TreeGrafter"/>
</dbReference>
<dbReference type="OrthoDB" id="1597724at2759"/>
<accession>A0A4P9XM51</accession>
<dbReference type="Proteomes" id="UP000271241">
    <property type="component" value="Unassembled WGS sequence"/>
</dbReference>
<keyword evidence="2" id="KW-1185">Reference proteome</keyword>
<evidence type="ECO:0000313" key="2">
    <source>
        <dbReference type="Proteomes" id="UP000271241"/>
    </source>
</evidence>
<gene>
    <name evidence="1" type="ORF">THASP1DRAFT_31853</name>
</gene>
<reference evidence="2" key="1">
    <citation type="journal article" date="2018" name="Nat. Microbiol.">
        <title>Leveraging single-cell genomics to expand the fungal tree of life.</title>
        <authorList>
            <person name="Ahrendt S.R."/>
            <person name="Quandt C.A."/>
            <person name="Ciobanu D."/>
            <person name="Clum A."/>
            <person name="Salamov A."/>
            <person name="Andreopoulos B."/>
            <person name="Cheng J.F."/>
            <person name="Woyke T."/>
            <person name="Pelin A."/>
            <person name="Henrissat B."/>
            <person name="Reynolds N.K."/>
            <person name="Benny G.L."/>
            <person name="Smith M.E."/>
            <person name="James T.Y."/>
            <person name="Grigoriev I.V."/>
        </authorList>
    </citation>
    <scope>NUCLEOTIDE SEQUENCE [LARGE SCALE GENOMIC DNA]</scope>
    <source>
        <strain evidence="2">RSA 1356</strain>
    </source>
</reference>
<dbReference type="SUPFAM" id="SSF52540">
    <property type="entry name" value="P-loop containing nucleoside triphosphate hydrolases"/>
    <property type="match status" value="1"/>
</dbReference>
<organism evidence="1 2">
    <name type="scientific">Thamnocephalis sphaerospora</name>
    <dbReference type="NCBI Taxonomy" id="78915"/>
    <lineage>
        <taxon>Eukaryota</taxon>
        <taxon>Fungi</taxon>
        <taxon>Fungi incertae sedis</taxon>
        <taxon>Zoopagomycota</taxon>
        <taxon>Zoopagomycotina</taxon>
        <taxon>Zoopagomycetes</taxon>
        <taxon>Zoopagales</taxon>
        <taxon>Sigmoideomycetaceae</taxon>
        <taxon>Thamnocephalis</taxon>
    </lineage>
</organism>
<protein>
    <submittedName>
        <fullName evidence="1">Root hair defective 3 GTP-binding protein-domain-containing protein</fullName>
    </submittedName>
</protein>
<dbReference type="Gene3D" id="3.40.50.300">
    <property type="entry name" value="P-loop containing nucleotide triphosphate hydrolases"/>
    <property type="match status" value="1"/>
</dbReference>
<dbReference type="GO" id="GO:0003924">
    <property type="term" value="F:GTPase activity"/>
    <property type="evidence" value="ECO:0007669"/>
    <property type="project" value="TreeGrafter"/>
</dbReference>
<dbReference type="GO" id="GO:0016320">
    <property type="term" value="P:endoplasmic reticulum membrane fusion"/>
    <property type="evidence" value="ECO:0007669"/>
    <property type="project" value="TreeGrafter"/>
</dbReference>